<evidence type="ECO:0000313" key="2">
    <source>
        <dbReference type="Proteomes" id="UP001234178"/>
    </source>
</evidence>
<dbReference type="EMBL" id="JAOYFB010000002">
    <property type="protein sequence ID" value="KAK4008703.1"/>
    <property type="molecule type" value="Genomic_DNA"/>
</dbReference>
<sequence>MTLPRRIIEVVSSRSLHSVTTTFFFFFFSLFFPEPHQHLESPILNIKEEEEENERLHCGASCRFYFRFSSRESRSNPPA</sequence>
<reference evidence="1 2" key="1">
    <citation type="journal article" date="2023" name="Nucleic Acids Res.">
        <title>The hologenome of Daphnia magna reveals possible DNA methylation and microbiome-mediated evolution of the host genome.</title>
        <authorList>
            <person name="Chaturvedi A."/>
            <person name="Li X."/>
            <person name="Dhandapani V."/>
            <person name="Marshall H."/>
            <person name="Kissane S."/>
            <person name="Cuenca-Cambronero M."/>
            <person name="Asole G."/>
            <person name="Calvet F."/>
            <person name="Ruiz-Romero M."/>
            <person name="Marangio P."/>
            <person name="Guigo R."/>
            <person name="Rago D."/>
            <person name="Mirbahai L."/>
            <person name="Eastwood N."/>
            <person name="Colbourne J.K."/>
            <person name="Zhou J."/>
            <person name="Mallon E."/>
            <person name="Orsini L."/>
        </authorList>
    </citation>
    <scope>NUCLEOTIDE SEQUENCE [LARGE SCALE GENOMIC DNA]</scope>
    <source>
        <strain evidence="1">LRV0_1</strain>
    </source>
</reference>
<evidence type="ECO:0000313" key="1">
    <source>
        <dbReference type="EMBL" id="KAK4008703.1"/>
    </source>
</evidence>
<name>A0ABQ9Z734_9CRUS</name>
<gene>
    <name evidence="1" type="ORF">OUZ56_013836</name>
</gene>
<dbReference type="Proteomes" id="UP001234178">
    <property type="component" value="Unassembled WGS sequence"/>
</dbReference>
<keyword evidence="2" id="KW-1185">Reference proteome</keyword>
<accession>A0ABQ9Z734</accession>
<proteinExistence type="predicted"/>
<protein>
    <recommendedName>
        <fullName evidence="3">Secreted protein</fullName>
    </recommendedName>
</protein>
<evidence type="ECO:0008006" key="3">
    <source>
        <dbReference type="Google" id="ProtNLM"/>
    </source>
</evidence>
<comment type="caution">
    <text evidence="1">The sequence shown here is derived from an EMBL/GenBank/DDBJ whole genome shotgun (WGS) entry which is preliminary data.</text>
</comment>
<organism evidence="1 2">
    <name type="scientific">Daphnia magna</name>
    <dbReference type="NCBI Taxonomy" id="35525"/>
    <lineage>
        <taxon>Eukaryota</taxon>
        <taxon>Metazoa</taxon>
        <taxon>Ecdysozoa</taxon>
        <taxon>Arthropoda</taxon>
        <taxon>Crustacea</taxon>
        <taxon>Branchiopoda</taxon>
        <taxon>Diplostraca</taxon>
        <taxon>Cladocera</taxon>
        <taxon>Anomopoda</taxon>
        <taxon>Daphniidae</taxon>
        <taxon>Daphnia</taxon>
    </lineage>
</organism>